<organism evidence="4 5">
    <name type="scientific">Saccharolobus islandicus (strain Y.N.15.51 / Yellowstone #2)</name>
    <name type="common">Sulfolobus islandicus</name>
    <dbReference type="NCBI Taxonomy" id="419942"/>
    <lineage>
        <taxon>Archaea</taxon>
        <taxon>Thermoproteota</taxon>
        <taxon>Thermoprotei</taxon>
        <taxon>Sulfolobales</taxon>
        <taxon>Sulfolobaceae</taxon>
        <taxon>Saccharolobus</taxon>
    </lineage>
</organism>
<dbReference type="InterPro" id="IPR000719">
    <property type="entry name" value="Prot_kinase_dom"/>
</dbReference>
<dbReference type="SUPFAM" id="SSF56112">
    <property type="entry name" value="Protein kinase-like (PK-like)"/>
    <property type="match status" value="1"/>
</dbReference>
<dbReference type="PROSITE" id="PS50011">
    <property type="entry name" value="PROTEIN_KINASE_DOM"/>
    <property type="match status" value="1"/>
</dbReference>
<dbReference type="PROSITE" id="PS00108">
    <property type="entry name" value="PROTEIN_KINASE_ST"/>
    <property type="match status" value="1"/>
</dbReference>
<evidence type="ECO:0000313" key="4">
    <source>
        <dbReference type="EMBL" id="ACP48890.1"/>
    </source>
</evidence>
<dbReference type="CDD" id="cd14014">
    <property type="entry name" value="STKc_PknB_like"/>
    <property type="match status" value="1"/>
</dbReference>
<gene>
    <name evidence="4" type="ordered locus">YN1551_1824</name>
</gene>
<name>C3NID0_SACI1</name>
<evidence type="ECO:0000259" key="3">
    <source>
        <dbReference type="PROSITE" id="PS50011"/>
    </source>
</evidence>
<feature type="domain" description="Protein kinase" evidence="3">
    <location>
        <begin position="193"/>
        <end position="490"/>
    </location>
</feature>
<dbReference type="Gene3D" id="3.30.200.20">
    <property type="entry name" value="Phosphorylase Kinase, domain 1"/>
    <property type="match status" value="1"/>
</dbReference>
<dbReference type="Pfam" id="PF00069">
    <property type="entry name" value="Pkinase"/>
    <property type="match status" value="1"/>
</dbReference>
<evidence type="ECO:0000313" key="5">
    <source>
        <dbReference type="Proteomes" id="UP000006818"/>
    </source>
</evidence>
<dbReference type="GO" id="GO:0005737">
    <property type="term" value="C:cytoplasm"/>
    <property type="evidence" value="ECO:0007669"/>
    <property type="project" value="TreeGrafter"/>
</dbReference>
<dbReference type="Proteomes" id="UP000006818">
    <property type="component" value="Chromosome"/>
</dbReference>
<dbReference type="AlphaFoldDB" id="C3NID0"/>
<evidence type="ECO:0000256" key="2">
    <source>
        <dbReference type="ARBA" id="ARBA00022840"/>
    </source>
</evidence>
<dbReference type="GO" id="GO:0005524">
    <property type="term" value="F:ATP binding"/>
    <property type="evidence" value="ECO:0007669"/>
    <property type="project" value="UniProtKB-KW"/>
</dbReference>
<sequence>MLIYAYIIGKVQFSNPPFLTPYVQITTDHFNVNNEPLECELMLIDEKLNVEITYATCLTIRETDSVKVFMNNLDPKITSRLLSQTTFIVIIKIWSLLLNLDLSDIRQSLVYFNNNTLIYNFNNIYYILKYSNFINPIDLQTAIKLLNYLMTKSSYELFRDTEFSNIIQTLFISQTSPSTTQGNVWVGRTIYGYKLLEKIGEGGNSTVYKVEYKNSLYAMKIYKILPPSPTQNTSVQAIRLYKDIYDESSNLIALSNKSKNLVKIFAIYVDLNRIKMIYNGDLTIYLDYPPAIVMEYMEGGNIWQIVKDKLIYSTRWEKVVAKIGLEISNALEVIHDEGYVHLDVKPSNFLLSKKVNVNTAEELLNLLNTGQLVVKLGDLGSARKIGENILQLTPAYAPPEQFDVISKADPSMDVFSLGASLYAIYRGIKGFNPTNVQTSVDIRKDYEKYYQELLNRASSPFEKFLLKMTSPNPKDRPTINDVKKELQKFLT</sequence>
<dbReference type="PROSITE" id="PS00107">
    <property type="entry name" value="PROTEIN_KINASE_ATP"/>
    <property type="match status" value="1"/>
</dbReference>
<keyword evidence="4" id="KW-0723">Serine/threonine-protein kinase</keyword>
<dbReference type="InterPro" id="IPR017441">
    <property type="entry name" value="Protein_kinase_ATP_BS"/>
</dbReference>
<reference evidence="4 5" key="1">
    <citation type="journal article" date="2009" name="Proc. Natl. Acad. Sci. U.S.A.">
        <title>Biogeography of the Sulfolobus islandicus pan-genome.</title>
        <authorList>
            <person name="Reno M.L."/>
            <person name="Held N.L."/>
            <person name="Fields C.J."/>
            <person name="Burke P.V."/>
            <person name="Whitaker R.J."/>
        </authorList>
    </citation>
    <scope>NUCLEOTIDE SEQUENCE [LARGE SCALE GENOMIC DNA]</scope>
    <source>
        <strain evidence="5">Y.N.15.51 / Yellowstone #2</strain>
    </source>
</reference>
<dbReference type="GO" id="GO:0004674">
    <property type="term" value="F:protein serine/threonine kinase activity"/>
    <property type="evidence" value="ECO:0007669"/>
    <property type="project" value="UniProtKB-KW"/>
</dbReference>
<keyword evidence="2" id="KW-0067">ATP-binding</keyword>
<keyword evidence="1" id="KW-0547">Nucleotide-binding</keyword>
<dbReference type="InterPro" id="IPR011009">
    <property type="entry name" value="Kinase-like_dom_sf"/>
</dbReference>
<dbReference type="PANTHER" id="PTHR44167:SF24">
    <property type="entry name" value="SERINE_THREONINE-PROTEIN KINASE CHK2"/>
    <property type="match status" value="1"/>
</dbReference>
<dbReference type="EMBL" id="CP001404">
    <property type="protein sequence ID" value="ACP48890.1"/>
    <property type="molecule type" value="Genomic_DNA"/>
</dbReference>
<dbReference type="Gene3D" id="1.10.510.10">
    <property type="entry name" value="Transferase(Phosphotransferase) domain 1"/>
    <property type="match status" value="1"/>
</dbReference>
<proteinExistence type="predicted"/>
<accession>C3NID0</accession>
<dbReference type="InterPro" id="IPR008271">
    <property type="entry name" value="Ser/Thr_kinase_AS"/>
</dbReference>
<dbReference type="SMART" id="SM00220">
    <property type="entry name" value="S_TKc"/>
    <property type="match status" value="1"/>
</dbReference>
<protein>
    <submittedName>
        <fullName evidence="4">Serine/threonine protein kinase</fullName>
    </submittedName>
</protein>
<dbReference type="GeneID" id="7809669"/>
<dbReference type="PANTHER" id="PTHR44167">
    <property type="entry name" value="OVARIAN-SPECIFIC SERINE/THREONINE-PROTEIN KINASE LOK-RELATED"/>
    <property type="match status" value="1"/>
</dbReference>
<dbReference type="HOGENOM" id="CLU_573212_0_0_2"/>
<keyword evidence="4" id="KW-0418">Kinase</keyword>
<dbReference type="KEGG" id="sin:YN1551_1824"/>
<keyword evidence="4" id="KW-0808">Transferase</keyword>
<evidence type="ECO:0000256" key="1">
    <source>
        <dbReference type="ARBA" id="ARBA00022741"/>
    </source>
</evidence>
<dbReference type="RefSeq" id="WP_012717587.1">
    <property type="nucleotide sequence ID" value="NC_012623.1"/>
</dbReference>